<dbReference type="PANTHER" id="PTHR10279:SF10">
    <property type="entry name" value="ORNITHINE DECARBOXYLASE ANTIZYME"/>
    <property type="match status" value="1"/>
</dbReference>
<evidence type="ECO:0000313" key="7">
    <source>
        <dbReference type="EMBL" id="KAG9239542.1"/>
    </source>
</evidence>
<evidence type="ECO:0000256" key="2">
    <source>
        <dbReference type="ARBA" id="ARBA00008796"/>
    </source>
</evidence>
<dbReference type="InterPro" id="IPR038581">
    <property type="entry name" value="ODC_AZ_sf"/>
</dbReference>
<dbReference type="Pfam" id="PF02100">
    <property type="entry name" value="ODC_AZ"/>
    <property type="match status" value="1"/>
</dbReference>
<dbReference type="InterPro" id="IPR002993">
    <property type="entry name" value="ODC_AZ"/>
</dbReference>
<name>A0A9P7YTQ4_9HELO</name>
<dbReference type="Proteomes" id="UP000824998">
    <property type="component" value="Unassembled WGS sequence"/>
</dbReference>
<accession>A0A9P7YTQ4</accession>
<evidence type="ECO:0000256" key="4">
    <source>
        <dbReference type="ARBA" id="ARBA00017712"/>
    </source>
</evidence>
<organism evidence="7 8">
    <name type="scientific">Amylocarpus encephaloides</name>
    <dbReference type="NCBI Taxonomy" id="45428"/>
    <lineage>
        <taxon>Eukaryota</taxon>
        <taxon>Fungi</taxon>
        <taxon>Dikarya</taxon>
        <taxon>Ascomycota</taxon>
        <taxon>Pezizomycotina</taxon>
        <taxon>Leotiomycetes</taxon>
        <taxon>Helotiales</taxon>
        <taxon>Helotiales incertae sedis</taxon>
        <taxon>Amylocarpus</taxon>
    </lineage>
</organism>
<dbReference type="GO" id="GO:0075523">
    <property type="term" value="P:viral translational frameshifting"/>
    <property type="evidence" value="ECO:0007669"/>
    <property type="project" value="UniProtKB-KW"/>
</dbReference>
<dbReference type="InterPro" id="IPR016181">
    <property type="entry name" value="Acyl_CoA_acyltransferase"/>
</dbReference>
<comment type="caution">
    <text evidence="7">The sequence shown here is derived from an EMBL/GenBank/DDBJ whole genome shotgun (WGS) entry which is preliminary data.</text>
</comment>
<dbReference type="EMBL" id="MU251357">
    <property type="protein sequence ID" value="KAG9239542.1"/>
    <property type="molecule type" value="Genomic_DNA"/>
</dbReference>
<evidence type="ECO:0000256" key="1">
    <source>
        <dbReference type="ARBA" id="ARBA00002307"/>
    </source>
</evidence>
<dbReference type="AlphaFoldDB" id="A0A9P7YTQ4"/>
<dbReference type="OrthoDB" id="5959761at2759"/>
<protein>
    <recommendedName>
        <fullName evidence="4">Ornithine decarboxylase antizyme</fullName>
    </recommendedName>
</protein>
<dbReference type="SUPFAM" id="SSF55729">
    <property type="entry name" value="Acyl-CoA N-acyltransferases (Nat)"/>
    <property type="match status" value="1"/>
</dbReference>
<dbReference type="PANTHER" id="PTHR10279">
    <property type="entry name" value="ORNITHINE DECARBOXYLASE ANTIZYME"/>
    <property type="match status" value="1"/>
</dbReference>
<dbReference type="GO" id="GO:0005737">
    <property type="term" value="C:cytoplasm"/>
    <property type="evidence" value="ECO:0007669"/>
    <property type="project" value="TreeGrafter"/>
</dbReference>
<comment type="similarity">
    <text evidence="2">Belongs to the ODC antizyme family.</text>
</comment>
<comment type="subunit">
    <text evidence="3">Interacts with ODC and thereby sterically blocks ODC homodimerization.</text>
</comment>
<evidence type="ECO:0000256" key="6">
    <source>
        <dbReference type="SAM" id="MobiDB-lite"/>
    </source>
</evidence>
<evidence type="ECO:0000256" key="3">
    <source>
        <dbReference type="ARBA" id="ARBA00011486"/>
    </source>
</evidence>
<sequence length="272" mass="29959">MSPSKTNNHRSSTSNRNGESVGRPANVLASAYCVDSSARLTGFRNGIPEALGNQGLPSPPSSPLLAALTSANELALMSKSNKSRDNDHSGRNKKGSRREGAAYYIREECERLFCETMKEVFFGEKEISSSNGSIVMGVDLYNQHRQSSSYFRGKGHGQVIDAYIEVWDYTDGCSFHGFVGGNGDDKALFVFLNSAVVGRDLKQGLMALIELAETVFAVSQLALCVDRSVEERERKPFLKSLRWVGFEMITLDLWAGLLDVTSDKYLFLGMEI</sequence>
<comment type="function">
    <text evidence="1">Ornithine decarboxylase (ODC) antizyme protein that negatively regulates ODC activity and intracellular polyamine biosynthesis in response to increased intracellular polyamine levels. Binds to ODC monomers, inhibiting the assembly of the functional ODC homodimer, and targets the monomers for ubiquitin-independent proteolytic destruction by the 26S proteasome.</text>
</comment>
<keyword evidence="5" id="KW-0688">Ribosomal frameshifting</keyword>
<gene>
    <name evidence="7" type="ORF">BJ875DRAFT_501214</name>
</gene>
<keyword evidence="8" id="KW-1185">Reference proteome</keyword>
<feature type="region of interest" description="Disordered" evidence="6">
    <location>
        <begin position="77"/>
        <end position="97"/>
    </location>
</feature>
<dbReference type="GO" id="GO:0008073">
    <property type="term" value="F:ornithine decarboxylase inhibitor activity"/>
    <property type="evidence" value="ECO:0007669"/>
    <property type="project" value="InterPro"/>
</dbReference>
<feature type="compositionally biased region" description="Low complexity" evidence="6">
    <location>
        <begin position="1"/>
        <end position="17"/>
    </location>
</feature>
<proteinExistence type="inferred from homology"/>
<evidence type="ECO:0000313" key="8">
    <source>
        <dbReference type="Proteomes" id="UP000824998"/>
    </source>
</evidence>
<dbReference type="Gene3D" id="3.40.630.60">
    <property type="match status" value="1"/>
</dbReference>
<dbReference type="GO" id="GO:0045732">
    <property type="term" value="P:positive regulation of protein catabolic process"/>
    <property type="evidence" value="ECO:0007669"/>
    <property type="project" value="TreeGrafter"/>
</dbReference>
<reference evidence="7" key="1">
    <citation type="journal article" date="2021" name="IMA Fungus">
        <title>Genomic characterization of three marine fungi, including Emericellopsis atlantica sp. nov. with signatures of a generalist lifestyle and marine biomass degradation.</title>
        <authorList>
            <person name="Hagestad O.C."/>
            <person name="Hou L."/>
            <person name="Andersen J.H."/>
            <person name="Hansen E.H."/>
            <person name="Altermark B."/>
            <person name="Li C."/>
            <person name="Kuhnert E."/>
            <person name="Cox R.J."/>
            <person name="Crous P.W."/>
            <person name="Spatafora J.W."/>
            <person name="Lail K."/>
            <person name="Amirebrahimi M."/>
            <person name="Lipzen A."/>
            <person name="Pangilinan J."/>
            <person name="Andreopoulos W."/>
            <person name="Hayes R.D."/>
            <person name="Ng V."/>
            <person name="Grigoriev I.V."/>
            <person name="Jackson S.A."/>
            <person name="Sutton T.D.S."/>
            <person name="Dobson A.D.W."/>
            <person name="Rama T."/>
        </authorList>
    </citation>
    <scope>NUCLEOTIDE SEQUENCE</scope>
    <source>
        <strain evidence="7">TRa018bII</strain>
    </source>
</reference>
<feature type="region of interest" description="Disordered" evidence="6">
    <location>
        <begin position="1"/>
        <end position="22"/>
    </location>
</feature>
<evidence type="ECO:0000256" key="5">
    <source>
        <dbReference type="ARBA" id="ARBA00022758"/>
    </source>
</evidence>
<dbReference type="GO" id="GO:0005634">
    <property type="term" value="C:nucleus"/>
    <property type="evidence" value="ECO:0007669"/>
    <property type="project" value="TreeGrafter"/>
</dbReference>